<dbReference type="Proteomes" id="UP000799428">
    <property type="component" value="Unassembled WGS sequence"/>
</dbReference>
<keyword evidence="3" id="KW-1185">Reference proteome</keyword>
<organism evidence="2 3">
    <name type="scientific">Pleomassaria siparia CBS 279.74</name>
    <dbReference type="NCBI Taxonomy" id="1314801"/>
    <lineage>
        <taxon>Eukaryota</taxon>
        <taxon>Fungi</taxon>
        <taxon>Dikarya</taxon>
        <taxon>Ascomycota</taxon>
        <taxon>Pezizomycotina</taxon>
        <taxon>Dothideomycetes</taxon>
        <taxon>Pleosporomycetidae</taxon>
        <taxon>Pleosporales</taxon>
        <taxon>Pleomassariaceae</taxon>
        <taxon>Pleomassaria</taxon>
    </lineage>
</organism>
<evidence type="ECO:0000256" key="1">
    <source>
        <dbReference type="SAM" id="MobiDB-lite"/>
    </source>
</evidence>
<evidence type="ECO:0000313" key="3">
    <source>
        <dbReference type="Proteomes" id="UP000799428"/>
    </source>
</evidence>
<protein>
    <submittedName>
        <fullName evidence="2">Uncharacterized protein</fullName>
    </submittedName>
</protein>
<sequence>MTRMLPLFRSFVSIQPLMCSPIWRADAMATDVPEDMRVRAPYHPTSGPTSRSEDRCSSLRRAPTTRARVSRTEAAERKWWTYANKGFRRVDDEDDTFVWPQGRKLSPNTMPTTDGLERSNELTVCNGFILAGARS</sequence>
<proteinExistence type="predicted"/>
<name>A0A6G1K9A0_9PLEO</name>
<reference evidence="2" key="1">
    <citation type="journal article" date="2020" name="Stud. Mycol.">
        <title>101 Dothideomycetes genomes: a test case for predicting lifestyles and emergence of pathogens.</title>
        <authorList>
            <person name="Haridas S."/>
            <person name="Albert R."/>
            <person name="Binder M."/>
            <person name="Bloem J."/>
            <person name="Labutti K."/>
            <person name="Salamov A."/>
            <person name="Andreopoulos B."/>
            <person name="Baker S."/>
            <person name="Barry K."/>
            <person name="Bills G."/>
            <person name="Bluhm B."/>
            <person name="Cannon C."/>
            <person name="Castanera R."/>
            <person name="Culley D."/>
            <person name="Daum C."/>
            <person name="Ezra D."/>
            <person name="Gonzalez J."/>
            <person name="Henrissat B."/>
            <person name="Kuo A."/>
            <person name="Liang C."/>
            <person name="Lipzen A."/>
            <person name="Lutzoni F."/>
            <person name="Magnuson J."/>
            <person name="Mondo S."/>
            <person name="Nolan M."/>
            <person name="Ohm R."/>
            <person name="Pangilinan J."/>
            <person name="Park H.-J."/>
            <person name="Ramirez L."/>
            <person name="Alfaro M."/>
            <person name="Sun H."/>
            <person name="Tritt A."/>
            <person name="Yoshinaga Y."/>
            <person name="Zwiers L.-H."/>
            <person name="Turgeon B."/>
            <person name="Goodwin S."/>
            <person name="Spatafora J."/>
            <person name="Crous P."/>
            <person name="Grigoriev I."/>
        </authorList>
    </citation>
    <scope>NUCLEOTIDE SEQUENCE</scope>
    <source>
        <strain evidence="2">CBS 279.74</strain>
    </source>
</reference>
<evidence type="ECO:0000313" key="2">
    <source>
        <dbReference type="EMBL" id="KAF2709042.1"/>
    </source>
</evidence>
<dbReference type="AlphaFoldDB" id="A0A6G1K9A0"/>
<accession>A0A6G1K9A0</accession>
<feature type="region of interest" description="Disordered" evidence="1">
    <location>
        <begin position="38"/>
        <end position="70"/>
    </location>
</feature>
<dbReference type="EMBL" id="MU005771">
    <property type="protein sequence ID" value="KAF2709042.1"/>
    <property type="molecule type" value="Genomic_DNA"/>
</dbReference>
<gene>
    <name evidence="2" type="ORF">K504DRAFT_503040</name>
</gene>